<dbReference type="InterPro" id="IPR018117">
    <property type="entry name" value="C5_DNA_meth_AS"/>
</dbReference>
<feature type="region of interest" description="Disordered" evidence="5">
    <location>
        <begin position="399"/>
        <end position="425"/>
    </location>
</feature>
<dbReference type="Gene3D" id="3.40.50.150">
    <property type="entry name" value="Vaccinia Virus protein VP39"/>
    <property type="match status" value="1"/>
</dbReference>
<dbReference type="AlphaFoldDB" id="A0AAD3D5V9"/>
<feature type="compositionally biased region" description="Acidic residues" evidence="5">
    <location>
        <begin position="37"/>
        <end position="47"/>
    </location>
</feature>
<dbReference type="SUPFAM" id="SSF53335">
    <property type="entry name" value="S-adenosyl-L-methionine-dependent methyltransferases"/>
    <property type="match status" value="2"/>
</dbReference>
<dbReference type="EMBL" id="BLLK01000055">
    <property type="protein sequence ID" value="GFH56624.1"/>
    <property type="molecule type" value="Genomic_DNA"/>
</dbReference>
<evidence type="ECO:0000256" key="3">
    <source>
        <dbReference type="ARBA" id="ARBA00022679"/>
    </source>
</evidence>
<keyword evidence="7" id="KW-1185">Reference proteome</keyword>
<evidence type="ECO:0000256" key="2">
    <source>
        <dbReference type="ARBA" id="ARBA00022603"/>
    </source>
</evidence>
<reference evidence="6 7" key="1">
    <citation type="journal article" date="2021" name="Sci. Rep.">
        <title>The genome of the diatom Chaetoceros tenuissimus carries an ancient integrated fragment of an extant virus.</title>
        <authorList>
            <person name="Hongo Y."/>
            <person name="Kimura K."/>
            <person name="Takaki Y."/>
            <person name="Yoshida Y."/>
            <person name="Baba S."/>
            <person name="Kobayashi G."/>
            <person name="Nagasaki K."/>
            <person name="Hano T."/>
            <person name="Tomaru Y."/>
        </authorList>
    </citation>
    <scope>NUCLEOTIDE SEQUENCE [LARGE SCALE GENOMIC DNA]</scope>
    <source>
        <strain evidence="6 7">NIES-3715</strain>
    </source>
</reference>
<dbReference type="Proteomes" id="UP001054902">
    <property type="component" value="Unassembled WGS sequence"/>
</dbReference>
<evidence type="ECO:0000313" key="6">
    <source>
        <dbReference type="EMBL" id="GFH56624.1"/>
    </source>
</evidence>
<dbReference type="GO" id="GO:0032259">
    <property type="term" value="P:methylation"/>
    <property type="evidence" value="ECO:0007669"/>
    <property type="project" value="UniProtKB-KW"/>
</dbReference>
<dbReference type="InterPro" id="IPR050390">
    <property type="entry name" value="C5-Methyltransferase"/>
</dbReference>
<feature type="compositionally biased region" description="Basic and acidic residues" evidence="5">
    <location>
        <begin position="14"/>
        <end position="36"/>
    </location>
</feature>
<keyword evidence="2" id="KW-0489">Methyltransferase</keyword>
<dbReference type="InterPro" id="IPR001525">
    <property type="entry name" value="C5_MeTfrase"/>
</dbReference>
<dbReference type="GO" id="GO:0005634">
    <property type="term" value="C:nucleus"/>
    <property type="evidence" value="ECO:0007669"/>
    <property type="project" value="TreeGrafter"/>
</dbReference>
<dbReference type="EC" id="2.1.1.37" evidence="1"/>
<gene>
    <name evidence="6" type="ORF">CTEN210_13100</name>
</gene>
<accession>A0AAD3D5V9</accession>
<dbReference type="InterPro" id="IPR029063">
    <property type="entry name" value="SAM-dependent_MTases_sf"/>
</dbReference>
<evidence type="ECO:0000256" key="4">
    <source>
        <dbReference type="ARBA" id="ARBA00022691"/>
    </source>
</evidence>
<evidence type="ECO:0000313" key="7">
    <source>
        <dbReference type="Proteomes" id="UP001054902"/>
    </source>
</evidence>
<keyword evidence="3" id="KW-0808">Transferase</keyword>
<organism evidence="6 7">
    <name type="scientific">Chaetoceros tenuissimus</name>
    <dbReference type="NCBI Taxonomy" id="426638"/>
    <lineage>
        <taxon>Eukaryota</taxon>
        <taxon>Sar</taxon>
        <taxon>Stramenopiles</taxon>
        <taxon>Ochrophyta</taxon>
        <taxon>Bacillariophyta</taxon>
        <taxon>Coscinodiscophyceae</taxon>
        <taxon>Chaetocerotophycidae</taxon>
        <taxon>Chaetocerotales</taxon>
        <taxon>Chaetocerotaceae</taxon>
        <taxon>Chaetoceros</taxon>
    </lineage>
</organism>
<comment type="caution">
    <text evidence="6">The sequence shown here is derived from an EMBL/GenBank/DDBJ whole genome shotgun (WGS) entry which is preliminary data.</text>
</comment>
<proteinExistence type="predicted"/>
<dbReference type="PANTHER" id="PTHR23068">
    <property type="entry name" value="DNA CYTOSINE-5- -METHYLTRANSFERASE 3-RELATED"/>
    <property type="match status" value="1"/>
</dbReference>
<keyword evidence="4" id="KW-0949">S-adenosyl-L-methionine</keyword>
<dbReference type="GO" id="GO:0003886">
    <property type="term" value="F:DNA (cytosine-5-)-methyltransferase activity"/>
    <property type="evidence" value="ECO:0007669"/>
    <property type="project" value="UniProtKB-EC"/>
</dbReference>
<name>A0AAD3D5V9_9STRA</name>
<sequence length="519" mass="59851">MNATSFDSSDDEADLKRSASDSPPEERAGKKPKNEEIDTNNELDFEDTMSDTSATLMDIPYYNADECEYVPRYAICCLNCKCSEDKIMRTFDPNLGCKVLNNCGNSIVENGNHYLYHKACCHNFRIGCQKKYESPMQQAILNSHTCEQKLEEAKPLSDIQRMYNSERKKEVQRHNEDFRDVLNQWIWKIETYPDYMTVKQQYHQRIEKKELDHPLIVLDLFSGIGTAAVVLKKLKLPIAKMIHVEHDPVAVYVSKFNHKDDGIDHIYIESFEEIYGGEKDTMCTKLLWKLIDEHGPFDLVVAGAPCQNYSEVNAYRSRENYNARYLPKVGLLIRDMNDLQFKRKNREYPVLFMSENVLFKDSDNVSTYYRQHDEHGLPPIQLDGKDFSPMARNRFYWTNMPPTTATEKGETNKGTESDKTTSNVYPVHEDNMNIDVTNETEAYETDLVTSTVATDLATPRLLLEDGWVMGVSVLATECEEGHMTWKANTSMASRTRIDDERMTKLKPLKMVDFSSQPIP</sequence>
<dbReference type="PROSITE" id="PS00094">
    <property type="entry name" value="C5_MTASE_1"/>
    <property type="match status" value="1"/>
</dbReference>
<dbReference type="Pfam" id="PF00145">
    <property type="entry name" value="DNA_methylase"/>
    <property type="match status" value="1"/>
</dbReference>
<evidence type="ECO:0000256" key="5">
    <source>
        <dbReference type="SAM" id="MobiDB-lite"/>
    </source>
</evidence>
<feature type="region of interest" description="Disordered" evidence="5">
    <location>
        <begin position="1"/>
        <end position="47"/>
    </location>
</feature>
<feature type="compositionally biased region" description="Basic and acidic residues" evidence="5">
    <location>
        <begin position="407"/>
        <end position="419"/>
    </location>
</feature>
<protein>
    <recommendedName>
        <fullName evidence="1">DNA (cytosine-5-)-methyltransferase</fullName>
        <ecNumber evidence="1">2.1.1.37</ecNumber>
    </recommendedName>
</protein>
<evidence type="ECO:0000256" key="1">
    <source>
        <dbReference type="ARBA" id="ARBA00011975"/>
    </source>
</evidence>
<dbReference type="PANTHER" id="PTHR23068:SF25">
    <property type="entry name" value="DNA (CYTOSINE-5)-METHYLTRANSFERASE DRM2"/>
    <property type="match status" value="1"/>
</dbReference>